<dbReference type="GO" id="GO:0004829">
    <property type="term" value="F:threonine-tRNA ligase activity"/>
    <property type="evidence" value="ECO:0007669"/>
    <property type="project" value="UniProtKB-UniRule"/>
</dbReference>
<comment type="subunit">
    <text evidence="12">Homodimer.</text>
</comment>
<dbReference type="EC" id="6.1.1.3" evidence="12"/>
<dbReference type="Proteomes" id="UP000034324">
    <property type="component" value="Unassembled WGS sequence"/>
</dbReference>
<dbReference type="InterPro" id="IPR036621">
    <property type="entry name" value="Anticodon-bd_dom_sf"/>
</dbReference>
<comment type="cofactor">
    <cofactor evidence="12">
        <name>Zn(2+)</name>
        <dbReference type="ChEBI" id="CHEBI:29105"/>
    </cofactor>
    <text evidence="12">Binds 1 zinc ion per subunit.</text>
</comment>
<dbReference type="PROSITE" id="PS50862">
    <property type="entry name" value="AA_TRNA_LIGASE_II"/>
    <property type="match status" value="1"/>
</dbReference>
<evidence type="ECO:0000256" key="12">
    <source>
        <dbReference type="HAMAP-Rule" id="MF_00184"/>
    </source>
</evidence>
<dbReference type="Gene3D" id="3.40.50.800">
    <property type="entry name" value="Anticodon-binding domain"/>
    <property type="match status" value="1"/>
</dbReference>
<dbReference type="GO" id="GO:0005524">
    <property type="term" value="F:ATP binding"/>
    <property type="evidence" value="ECO:0007669"/>
    <property type="project" value="UniProtKB-UniRule"/>
</dbReference>
<protein>
    <recommendedName>
        <fullName evidence="12">Threonine--tRNA ligase</fullName>
        <ecNumber evidence="12">6.1.1.3</ecNumber>
    </recommendedName>
    <alternativeName>
        <fullName evidence="12">Threonyl-tRNA synthetase</fullName>
        <shortName evidence="12">ThrRS</shortName>
    </alternativeName>
</protein>
<dbReference type="PATRIC" id="fig|1618432.3.peg.855"/>
<reference evidence="14 15" key="1">
    <citation type="journal article" date="2015" name="Nature">
        <title>rRNA introns, odd ribosomes, and small enigmatic genomes across a large radiation of phyla.</title>
        <authorList>
            <person name="Brown C.T."/>
            <person name="Hug L.A."/>
            <person name="Thomas B.C."/>
            <person name="Sharon I."/>
            <person name="Castelle C.J."/>
            <person name="Singh A."/>
            <person name="Wilkins M.J."/>
            <person name="Williams K.H."/>
            <person name="Banfield J.F."/>
        </authorList>
    </citation>
    <scope>NUCLEOTIDE SEQUENCE [LARGE SCALE GENOMIC DNA]</scope>
</reference>
<dbReference type="InterPro" id="IPR045864">
    <property type="entry name" value="aa-tRNA-synth_II/BPL/LPL"/>
</dbReference>
<dbReference type="SMART" id="SM00863">
    <property type="entry name" value="tRNA_SAD"/>
    <property type="match status" value="1"/>
</dbReference>
<evidence type="ECO:0000256" key="5">
    <source>
        <dbReference type="ARBA" id="ARBA00022741"/>
    </source>
</evidence>
<dbReference type="Gene3D" id="3.30.54.20">
    <property type="match status" value="1"/>
</dbReference>
<name>A0A0G0KC70_9BACT</name>
<dbReference type="NCBIfam" id="TIGR00418">
    <property type="entry name" value="thrS"/>
    <property type="match status" value="1"/>
</dbReference>
<dbReference type="GO" id="GO:0000049">
    <property type="term" value="F:tRNA binding"/>
    <property type="evidence" value="ECO:0007669"/>
    <property type="project" value="UniProtKB-KW"/>
</dbReference>
<evidence type="ECO:0000256" key="8">
    <source>
        <dbReference type="ARBA" id="ARBA00022884"/>
    </source>
</evidence>
<dbReference type="PANTHER" id="PTHR11451">
    <property type="entry name" value="THREONINE-TRNA LIGASE"/>
    <property type="match status" value="1"/>
</dbReference>
<comment type="catalytic activity">
    <reaction evidence="11 12">
        <text>tRNA(Thr) + L-threonine + ATP = L-threonyl-tRNA(Thr) + AMP + diphosphate + H(+)</text>
        <dbReference type="Rhea" id="RHEA:24624"/>
        <dbReference type="Rhea" id="RHEA-COMP:9670"/>
        <dbReference type="Rhea" id="RHEA-COMP:9704"/>
        <dbReference type="ChEBI" id="CHEBI:15378"/>
        <dbReference type="ChEBI" id="CHEBI:30616"/>
        <dbReference type="ChEBI" id="CHEBI:33019"/>
        <dbReference type="ChEBI" id="CHEBI:57926"/>
        <dbReference type="ChEBI" id="CHEBI:78442"/>
        <dbReference type="ChEBI" id="CHEBI:78534"/>
        <dbReference type="ChEBI" id="CHEBI:456215"/>
        <dbReference type="EC" id="6.1.1.3"/>
    </reaction>
</comment>
<dbReference type="InterPro" id="IPR006195">
    <property type="entry name" value="aa-tRNA-synth_II"/>
</dbReference>
<evidence type="ECO:0000256" key="7">
    <source>
        <dbReference type="ARBA" id="ARBA00022840"/>
    </source>
</evidence>
<keyword evidence="7 12" id="KW-0067">ATP-binding</keyword>
<sequence>MTTLSPDNQNLNNIRHSCAHLLAAAVLELFPGAQNAIGPAIENGFYQDFDFGAVRISEEDLPEIEKKMQDLLQTWGPFATKEVSVEQARKDFAWNKYKLELIEEFGKEGKKITENNPGNFLDLCKGGHSENPKEELKYFKLLSVAGAYWRGSEKNKMLTRIYGTCFPTQSQLDEYLKMLEEAKKRDHRKLGQELELFTISEEIGPGLILWLPKGNIIKEELEKWAKETENKWDYQQVTTPHITKSGLFYTSGHLPYYKTDMYPPMKLEEGEEYFLKPMNCPFHHMIFKYKPRSYKELPLRLAEYGSVYRYEASGELFGLMRVRGMIQNDSHIYCSGDQAVDEFVKVMKLHEYYYQALGIKEYHLELGLRDPKKQDKYHGDEKMWVLAEKLMREAVAKTKIKMVESVGSAAFYGPKIDFIIRSSVGREFAISTNQVDLYMGGRFNLKYTDQNGKDQIPVIIHRAPLGSHERFIGFLIEHFGGAFPVWLAPVQAIIIPITERNNEYAKKVMDELVGIRAEIDSRGETMQAKIRDAQLQKVPYMLIVGDREEKENKVALRTREGVDMGAINMLEFLKIMREAAPTG</sequence>
<dbReference type="InterPro" id="IPR004154">
    <property type="entry name" value="Anticodon-bd"/>
</dbReference>
<dbReference type="InterPro" id="IPR002320">
    <property type="entry name" value="Thr-tRNA-ligase_IIa"/>
</dbReference>
<dbReference type="SUPFAM" id="SSF55681">
    <property type="entry name" value="Class II aaRS and biotin synthetases"/>
    <property type="match status" value="1"/>
</dbReference>
<evidence type="ECO:0000256" key="1">
    <source>
        <dbReference type="ARBA" id="ARBA00008226"/>
    </source>
</evidence>
<dbReference type="GO" id="GO:0006435">
    <property type="term" value="P:threonyl-tRNA aminoacylation"/>
    <property type="evidence" value="ECO:0007669"/>
    <property type="project" value="UniProtKB-UniRule"/>
</dbReference>
<evidence type="ECO:0000259" key="13">
    <source>
        <dbReference type="PROSITE" id="PS50862"/>
    </source>
</evidence>
<comment type="subcellular location">
    <subcellularLocation>
        <location evidence="12">Cytoplasm</location>
    </subcellularLocation>
</comment>
<dbReference type="CDD" id="cd00860">
    <property type="entry name" value="ThrRS_anticodon"/>
    <property type="match status" value="1"/>
</dbReference>
<dbReference type="Gene3D" id="3.30.980.10">
    <property type="entry name" value="Threonyl-trna Synthetase, Chain A, domain 2"/>
    <property type="match status" value="1"/>
</dbReference>
<feature type="binding site" evidence="12">
    <location>
        <position position="331"/>
    </location>
    <ligand>
        <name>Zn(2+)</name>
        <dbReference type="ChEBI" id="CHEBI:29105"/>
        <note>catalytic</note>
    </ligand>
</feature>
<keyword evidence="10 12" id="KW-0030">Aminoacyl-tRNA synthetase</keyword>
<dbReference type="PRINTS" id="PR01047">
    <property type="entry name" value="TRNASYNTHTHR"/>
</dbReference>
<dbReference type="SUPFAM" id="SSF55186">
    <property type="entry name" value="ThrRS/AlaRS common domain"/>
    <property type="match status" value="1"/>
</dbReference>
<evidence type="ECO:0000256" key="11">
    <source>
        <dbReference type="ARBA" id="ARBA00049515"/>
    </source>
</evidence>
<organism evidence="14 15">
    <name type="scientific">Candidatus Daviesbacteria bacterium GW2011_GWF2_38_6</name>
    <dbReference type="NCBI Taxonomy" id="1618432"/>
    <lineage>
        <taxon>Bacteria</taxon>
        <taxon>Candidatus Daviesiibacteriota</taxon>
    </lineage>
</organism>
<keyword evidence="12" id="KW-0963">Cytoplasm</keyword>
<evidence type="ECO:0000256" key="9">
    <source>
        <dbReference type="ARBA" id="ARBA00022917"/>
    </source>
</evidence>
<dbReference type="Pfam" id="PF07973">
    <property type="entry name" value="tRNA_SAD"/>
    <property type="match status" value="1"/>
</dbReference>
<evidence type="ECO:0000256" key="4">
    <source>
        <dbReference type="ARBA" id="ARBA00022723"/>
    </source>
</evidence>
<dbReference type="InterPro" id="IPR002314">
    <property type="entry name" value="aa-tRNA-synt_IIb"/>
</dbReference>
<evidence type="ECO:0000313" key="14">
    <source>
        <dbReference type="EMBL" id="KKQ76457.1"/>
    </source>
</evidence>
<keyword evidence="6 12" id="KW-0862">Zinc</keyword>
<keyword evidence="8 12" id="KW-0694">RNA-binding</keyword>
<dbReference type="InterPro" id="IPR018163">
    <property type="entry name" value="Thr/Ala-tRNA-synth_IIc_edit"/>
</dbReference>
<dbReference type="SUPFAM" id="SSF52954">
    <property type="entry name" value="Class II aaRS ABD-related"/>
    <property type="match status" value="1"/>
</dbReference>
<dbReference type="CDD" id="cd00771">
    <property type="entry name" value="ThrRS_core"/>
    <property type="match status" value="1"/>
</dbReference>
<dbReference type="EMBL" id="LBVC01000071">
    <property type="protein sequence ID" value="KKQ76457.1"/>
    <property type="molecule type" value="Genomic_DNA"/>
</dbReference>
<dbReference type="GO" id="GO:0046872">
    <property type="term" value="F:metal ion binding"/>
    <property type="evidence" value="ECO:0007669"/>
    <property type="project" value="UniProtKB-KW"/>
</dbReference>
<evidence type="ECO:0000256" key="10">
    <source>
        <dbReference type="ARBA" id="ARBA00023146"/>
    </source>
</evidence>
<comment type="similarity">
    <text evidence="1 12">Belongs to the class-II aminoacyl-tRNA synthetase family.</text>
</comment>
<dbReference type="GO" id="GO:0005737">
    <property type="term" value="C:cytoplasm"/>
    <property type="evidence" value="ECO:0007669"/>
    <property type="project" value="UniProtKB-SubCell"/>
</dbReference>
<feature type="binding site" evidence="12">
    <location>
        <position position="461"/>
    </location>
    <ligand>
        <name>Zn(2+)</name>
        <dbReference type="ChEBI" id="CHEBI:29105"/>
        <note>catalytic</note>
    </ligand>
</feature>
<dbReference type="HAMAP" id="MF_00184">
    <property type="entry name" value="Thr_tRNA_synth"/>
    <property type="match status" value="1"/>
</dbReference>
<evidence type="ECO:0000256" key="3">
    <source>
        <dbReference type="ARBA" id="ARBA00022598"/>
    </source>
</evidence>
<feature type="binding site" evidence="12">
    <location>
        <position position="280"/>
    </location>
    <ligand>
        <name>Zn(2+)</name>
        <dbReference type="ChEBI" id="CHEBI:29105"/>
        <note>catalytic</note>
    </ligand>
</feature>
<evidence type="ECO:0000256" key="2">
    <source>
        <dbReference type="ARBA" id="ARBA00022555"/>
    </source>
</evidence>
<evidence type="ECO:0000313" key="15">
    <source>
        <dbReference type="Proteomes" id="UP000034324"/>
    </source>
</evidence>
<comment type="caution">
    <text evidence="12">Lacks conserved residue(s) required for the propagation of feature annotation.</text>
</comment>
<keyword evidence="4 12" id="KW-0479">Metal-binding</keyword>
<dbReference type="InterPro" id="IPR012947">
    <property type="entry name" value="tRNA_SAD"/>
</dbReference>
<evidence type="ECO:0000256" key="6">
    <source>
        <dbReference type="ARBA" id="ARBA00022833"/>
    </source>
</evidence>
<keyword evidence="5 12" id="KW-0547">Nucleotide-binding</keyword>
<dbReference type="InterPro" id="IPR047246">
    <property type="entry name" value="ThrRS_anticodon"/>
</dbReference>
<dbReference type="Gene3D" id="3.30.930.10">
    <property type="entry name" value="Bira Bifunctional Protein, Domain 2"/>
    <property type="match status" value="1"/>
</dbReference>
<dbReference type="Pfam" id="PF00587">
    <property type="entry name" value="tRNA-synt_2b"/>
    <property type="match status" value="1"/>
</dbReference>
<dbReference type="AlphaFoldDB" id="A0A0G0KC70"/>
<dbReference type="FunFam" id="3.40.50.800:FF:000001">
    <property type="entry name" value="Threonine--tRNA ligase"/>
    <property type="match status" value="1"/>
</dbReference>
<comment type="caution">
    <text evidence="14">The sequence shown here is derived from an EMBL/GenBank/DDBJ whole genome shotgun (WGS) entry which is preliminary data.</text>
</comment>
<keyword evidence="2 12" id="KW-0820">tRNA-binding</keyword>
<accession>A0A0G0KC70</accession>
<gene>
    <name evidence="12" type="primary">thrS</name>
    <name evidence="14" type="ORF">US99_C0071G0011</name>
</gene>
<keyword evidence="9 12" id="KW-0648">Protein biosynthesis</keyword>
<dbReference type="InterPro" id="IPR033728">
    <property type="entry name" value="ThrRS_core"/>
</dbReference>
<dbReference type="PANTHER" id="PTHR11451:SF44">
    <property type="entry name" value="THREONINE--TRNA LIGASE, CHLOROPLASTIC_MITOCHONDRIAL 2"/>
    <property type="match status" value="1"/>
</dbReference>
<dbReference type="FunFam" id="3.30.930.10:FF:000002">
    <property type="entry name" value="Threonine--tRNA ligase"/>
    <property type="match status" value="1"/>
</dbReference>
<keyword evidence="3 12" id="KW-0436">Ligase</keyword>
<proteinExistence type="inferred from homology"/>
<feature type="domain" description="Aminoacyl-transfer RNA synthetases class-II family profile" evidence="13">
    <location>
        <begin position="186"/>
        <end position="484"/>
    </location>
</feature>
<dbReference type="Pfam" id="PF03129">
    <property type="entry name" value="HGTP_anticodon"/>
    <property type="match status" value="1"/>
</dbReference>